<evidence type="ECO:0000256" key="2">
    <source>
        <dbReference type="ARBA" id="ARBA00002695"/>
    </source>
</evidence>
<keyword evidence="17" id="KW-1185">Reference proteome</keyword>
<dbReference type="InterPro" id="IPR004431">
    <property type="entry name" value="3-IsopropMal_deHydase_ssu"/>
</dbReference>
<evidence type="ECO:0000256" key="3">
    <source>
        <dbReference type="ARBA" id="ARBA00004729"/>
    </source>
</evidence>
<dbReference type="EC" id="4.2.1.33" evidence="7"/>
<dbReference type="PANTHER" id="PTHR43345">
    <property type="entry name" value="3-ISOPROPYLMALATE DEHYDRATASE SMALL SUBUNIT 2-RELATED-RELATED"/>
    <property type="match status" value="1"/>
</dbReference>
<protein>
    <recommendedName>
        <fullName evidence="7">3-isopropylmalate dehydratase</fullName>
        <ecNumber evidence="7">4.2.1.33</ecNumber>
    </recommendedName>
</protein>
<dbReference type="GO" id="GO:0009316">
    <property type="term" value="C:3-isopropylmalate dehydratase complex"/>
    <property type="evidence" value="ECO:0007669"/>
    <property type="project" value="InterPro"/>
</dbReference>
<name>A0AAV3SUE9_9EURY</name>
<dbReference type="Proteomes" id="UP001501425">
    <property type="component" value="Unassembled WGS sequence"/>
</dbReference>
<feature type="region of interest" description="Disordered" evidence="12">
    <location>
        <begin position="1"/>
        <end position="27"/>
    </location>
</feature>
<evidence type="ECO:0000313" key="14">
    <source>
        <dbReference type="EMBL" id="GAA0543046.1"/>
    </source>
</evidence>
<comment type="function">
    <text evidence="2">Catalyzes the isomerization between 2-isopropylmalate and 3-isopropylmalate, via the formation of 2-isopropylmaleate.</text>
</comment>
<evidence type="ECO:0000256" key="4">
    <source>
        <dbReference type="ARBA" id="ARBA00009845"/>
    </source>
</evidence>
<dbReference type="InterPro" id="IPR000573">
    <property type="entry name" value="AconitaseA/IPMdHydase_ssu_swvl"/>
</dbReference>
<comment type="catalytic activity">
    <reaction evidence="1">
        <text>(2R,3S)-3-isopropylmalate = (2S)-2-isopropylmalate</text>
        <dbReference type="Rhea" id="RHEA:32287"/>
        <dbReference type="ChEBI" id="CHEBI:1178"/>
        <dbReference type="ChEBI" id="CHEBI:35121"/>
        <dbReference type="EC" id="4.2.1.33"/>
    </reaction>
</comment>
<comment type="caution">
    <text evidence="14">The sequence shown here is derived from an EMBL/GenBank/DDBJ whole genome shotgun (WGS) entry which is preliminary data.</text>
</comment>
<sequence>MAPDADPGADQHITDVSGTGVPIPGDDVDTDQILPAKFMKEVTFDNMADYLFYDARRDDDGEFNDHPLNRFEGASIAVVNSNFGCGSSREHAPQAMMRWGIDGVVGESYAEIFRDNCKSLGIPAVTTDHEAVVELQEWIEANPDGDIEVDVEGETVTYGDTVIDVDVDDAMREALVEGIWDTTALMYSNRSKVDETVADLPYVEGDD</sequence>
<evidence type="ECO:0000256" key="10">
    <source>
        <dbReference type="ARBA" id="ARBA00023239"/>
    </source>
</evidence>
<keyword evidence="9" id="KW-0028">Amino-acid biosynthesis</keyword>
<evidence type="ECO:0000313" key="16">
    <source>
        <dbReference type="Proteomes" id="UP001501425"/>
    </source>
</evidence>
<keyword evidence="11" id="KW-0100">Branched-chain amino acid biosynthesis</keyword>
<dbReference type="AlphaFoldDB" id="A0AAV3SUE9"/>
<evidence type="ECO:0000256" key="6">
    <source>
        <dbReference type="ARBA" id="ARBA00011271"/>
    </source>
</evidence>
<keyword evidence="8" id="KW-0432">Leucine biosynthesis</keyword>
<dbReference type="NCBIfam" id="NF002458">
    <property type="entry name" value="PRK01641.1"/>
    <property type="match status" value="1"/>
</dbReference>
<evidence type="ECO:0000256" key="5">
    <source>
        <dbReference type="ARBA" id="ARBA00009869"/>
    </source>
</evidence>
<comment type="pathway">
    <text evidence="3">Amino-acid biosynthesis; L-leucine biosynthesis; L-leucine from 3-methyl-2-oxobutanoate: step 2/4.</text>
</comment>
<dbReference type="PANTHER" id="PTHR43345:SF5">
    <property type="entry name" value="3-ISOPROPYLMALATE DEHYDRATASE SMALL SUBUNIT"/>
    <property type="match status" value="1"/>
</dbReference>
<dbReference type="RefSeq" id="WP_343778352.1">
    <property type="nucleotide sequence ID" value="NZ_BAAADQ010000008.1"/>
</dbReference>
<evidence type="ECO:0000256" key="12">
    <source>
        <dbReference type="SAM" id="MobiDB-lite"/>
    </source>
</evidence>
<reference evidence="15 17" key="3">
    <citation type="submission" date="2024-06" db="EMBL/GenBank/DDBJ databases">
        <title>Halorubrum miltondacostae sp. nov., a potential PHA producer isolated from an inland solar saltern in Rio Maior, Portugal.</title>
        <authorList>
            <person name="Albuquerque L."/>
            <person name="Viver T."/>
            <person name="Barroso C."/>
            <person name="Claudino R."/>
            <person name="Galvan M."/>
            <person name="Simoes G."/>
            <person name="Lobo Da Cunha A."/>
            <person name="Egas C."/>
        </authorList>
    </citation>
    <scope>NUCLEOTIDE SEQUENCE [LARGE SCALE GENOMIC DNA]</scope>
    <source>
        <strain evidence="15 17">DSM 18646</strain>
    </source>
</reference>
<reference evidence="14" key="2">
    <citation type="submission" date="2023-12" db="EMBL/GenBank/DDBJ databases">
        <authorList>
            <person name="Sun Q."/>
            <person name="Inoue M."/>
        </authorList>
    </citation>
    <scope>NUCLEOTIDE SEQUENCE</scope>
    <source>
        <strain evidence="14">JCM 14265</strain>
    </source>
</reference>
<feature type="domain" description="Aconitase A/isopropylmalate dehydratase small subunit swivel" evidence="13">
    <location>
        <begin position="13"/>
        <end position="122"/>
    </location>
</feature>
<evidence type="ECO:0000256" key="1">
    <source>
        <dbReference type="ARBA" id="ARBA00000491"/>
    </source>
</evidence>
<comment type="similarity">
    <text evidence="4">Belongs to the LeuD family. LeuD type 1 subfamily.</text>
</comment>
<gene>
    <name evidence="14" type="primary">leuD</name>
    <name evidence="15" type="ORF">ABNG02_16540</name>
    <name evidence="14" type="ORF">GCM10008994_17600</name>
</gene>
<dbReference type="CDD" id="cd01577">
    <property type="entry name" value="IPMI_Swivel"/>
    <property type="match status" value="1"/>
</dbReference>
<reference evidence="14" key="1">
    <citation type="journal article" date="2014" name="Int. J. Syst. Evol. Microbiol.">
        <title>Complete genome sequence of Corynebacterium casei LMG S-19264T (=DSM 44701T), isolated from a smear-ripened cheese.</title>
        <authorList>
            <consortium name="US DOE Joint Genome Institute (JGI-PGF)"/>
            <person name="Walter F."/>
            <person name="Albersmeier A."/>
            <person name="Kalinowski J."/>
            <person name="Ruckert C."/>
        </authorList>
    </citation>
    <scope>NUCLEOTIDE SEQUENCE</scope>
    <source>
        <strain evidence="14">JCM 14265</strain>
    </source>
</reference>
<dbReference type="InterPro" id="IPR015928">
    <property type="entry name" value="Aconitase/3IPM_dehydase_swvl"/>
</dbReference>
<dbReference type="Pfam" id="PF00694">
    <property type="entry name" value="Aconitase_C"/>
    <property type="match status" value="1"/>
</dbReference>
<dbReference type="SUPFAM" id="SSF52016">
    <property type="entry name" value="LeuD/IlvD-like"/>
    <property type="match status" value="1"/>
</dbReference>
<dbReference type="Gene3D" id="3.20.19.10">
    <property type="entry name" value="Aconitase, domain 4"/>
    <property type="match status" value="1"/>
</dbReference>
<dbReference type="GO" id="GO:0009098">
    <property type="term" value="P:L-leucine biosynthetic process"/>
    <property type="evidence" value="ECO:0007669"/>
    <property type="project" value="UniProtKB-KW"/>
</dbReference>
<dbReference type="EMBL" id="BAAADQ010000008">
    <property type="protein sequence ID" value="GAA0543046.1"/>
    <property type="molecule type" value="Genomic_DNA"/>
</dbReference>
<evidence type="ECO:0000256" key="8">
    <source>
        <dbReference type="ARBA" id="ARBA00022430"/>
    </source>
</evidence>
<comment type="similarity">
    <text evidence="5">Belongs to the LeuD family. LeuD type 2 subfamily.</text>
</comment>
<dbReference type="GO" id="GO:0003861">
    <property type="term" value="F:3-isopropylmalate dehydratase activity"/>
    <property type="evidence" value="ECO:0007669"/>
    <property type="project" value="UniProtKB-EC"/>
</dbReference>
<dbReference type="InterPro" id="IPR050075">
    <property type="entry name" value="LeuD"/>
</dbReference>
<evidence type="ECO:0000259" key="13">
    <source>
        <dbReference type="Pfam" id="PF00694"/>
    </source>
</evidence>
<comment type="subunit">
    <text evidence="6">Heterodimer of LeuC and LeuD.</text>
</comment>
<proteinExistence type="inferred from homology"/>
<organism evidence="14 16">
    <name type="scientific">Halorubrum ejinorense</name>
    <dbReference type="NCBI Taxonomy" id="425309"/>
    <lineage>
        <taxon>Archaea</taxon>
        <taxon>Methanobacteriati</taxon>
        <taxon>Methanobacteriota</taxon>
        <taxon>Stenosarchaea group</taxon>
        <taxon>Halobacteria</taxon>
        <taxon>Halobacteriales</taxon>
        <taxon>Haloferacaceae</taxon>
        <taxon>Halorubrum</taxon>
    </lineage>
</organism>
<dbReference type="InterPro" id="IPR033940">
    <property type="entry name" value="IPMI_Swivel"/>
</dbReference>
<evidence type="ECO:0000256" key="7">
    <source>
        <dbReference type="ARBA" id="ARBA00011998"/>
    </source>
</evidence>
<evidence type="ECO:0000256" key="9">
    <source>
        <dbReference type="ARBA" id="ARBA00022605"/>
    </source>
</evidence>
<accession>A0AAV3SUE9</accession>
<keyword evidence="10 15" id="KW-0456">Lyase</keyword>
<evidence type="ECO:0000313" key="15">
    <source>
        <dbReference type="EMBL" id="MEZ3168920.1"/>
    </source>
</evidence>
<evidence type="ECO:0000313" key="17">
    <source>
        <dbReference type="Proteomes" id="UP001567571"/>
    </source>
</evidence>
<dbReference type="NCBIfam" id="TIGR00171">
    <property type="entry name" value="leuD"/>
    <property type="match status" value="1"/>
</dbReference>
<dbReference type="Proteomes" id="UP001567571">
    <property type="component" value="Unassembled WGS sequence"/>
</dbReference>
<evidence type="ECO:0000256" key="11">
    <source>
        <dbReference type="ARBA" id="ARBA00023304"/>
    </source>
</evidence>
<dbReference type="EMBL" id="JBEDNW010000012">
    <property type="protein sequence ID" value="MEZ3168920.1"/>
    <property type="molecule type" value="Genomic_DNA"/>
</dbReference>